<evidence type="ECO:0000256" key="10">
    <source>
        <dbReference type="ARBA" id="ARBA00022989"/>
    </source>
</evidence>
<dbReference type="Proteomes" id="UP000179807">
    <property type="component" value="Unassembled WGS sequence"/>
</dbReference>
<dbReference type="InterPro" id="IPR036412">
    <property type="entry name" value="HAD-like_sf"/>
</dbReference>
<dbReference type="InterPro" id="IPR059000">
    <property type="entry name" value="ATPase_P-type_domA"/>
</dbReference>
<dbReference type="NCBIfam" id="TIGR01652">
    <property type="entry name" value="ATPase-Plipid"/>
    <property type="match status" value="1"/>
</dbReference>
<dbReference type="InterPro" id="IPR023298">
    <property type="entry name" value="ATPase_P-typ_TM_dom_sf"/>
</dbReference>
<evidence type="ECO:0000256" key="6">
    <source>
        <dbReference type="ARBA" id="ARBA00022741"/>
    </source>
</evidence>
<dbReference type="InterPro" id="IPR032631">
    <property type="entry name" value="P-type_ATPase_N"/>
</dbReference>
<feature type="binding site" evidence="14">
    <location>
        <position position="474"/>
    </location>
    <ligand>
        <name>ATP</name>
        <dbReference type="ChEBI" id="CHEBI:30616"/>
    </ligand>
</feature>
<feature type="region of interest" description="Disordered" evidence="17">
    <location>
        <begin position="551"/>
        <end position="572"/>
    </location>
</feature>
<keyword evidence="6 14" id="KW-0547">Nucleotide-binding</keyword>
<evidence type="ECO:0000256" key="5">
    <source>
        <dbReference type="ARBA" id="ARBA00022723"/>
    </source>
</evidence>
<organism evidence="21 22">
    <name type="scientific">Tritrichomonas foetus</name>
    <dbReference type="NCBI Taxonomy" id="1144522"/>
    <lineage>
        <taxon>Eukaryota</taxon>
        <taxon>Metamonada</taxon>
        <taxon>Parabasalia</taxon>
        <taxon>Tritrichomonadida</taxon>
        <taxon>Tritrichomonadidae</taxon>
        <taxon>Tritrichomonas</taxon>
    </lineage>
</organism>
<dbReference type="EC" id="7.6.2.1" evidence="16"/>
<dbReference type="GO" id="GO:0005886">
    <property type="term" value="C:plasma membrane"/>
    <property type="evidence" value="ECO:0007669"/>
    <property type="project" value="TreeGrafter"/>
</dbReference>
<evidence type="ECO:0000256" key="14">
    <source>
        <dbReference type="PIRSR" id="PIRSR606539-2"/>
    </source>
</evidence>
<dbReference type="PROSITE" id="PS00154">
    <property type="entry name" value="ATPASE_E1_E2"/>
    <property type="match status" value="1"/>
</dbReference>
<feature type="active site" description="4-aspartylphosphate intermediate" evidence="13">
    <location>
        <position position="390"/>
    </location>
</feature>
<reference evidence="21" key="1">
    <citation type="submission" date="2016-10" db="EMBL/GenBank/DDBJ databases">
        <authorList>
            <person name="Benchimol M."/>
            <person name="Almeida L.G."/>
            <person name="Vasconcelos A.T."/>
            <person name="Perreira-Neves A."/>
            <person name="Rosa I.A."/>
            <person name="Tasca T."/>
            <person name="Bogo M.R."/>
            <person name="de Souza W."/>
        </authorList>
    </citation>
    <scope>NUCLEOTIDE SEQUENCE [LARGE SCALE GENOMIC DNA]</scope>
    <source>
        <strain evidence="21">K</strain>
    </source>
</reference>
<sequence length="1125" mass="129047">MFRFTFDFNCCKHVETENRKITTNDSQSNLIYGNNKVVNSKYTWYSFIPLILFAHICRFMNFYFILIGCFQLWKEVSPVNPLSTWAPIVIIFAIAFIREGIDDISQHRQDHVFNSRKFNVIRDHKTIEVKSEEILVGDIVILEKLHESPADIALIYSTNDDGTCCLETSNLDGETKLKIKYSLPETQLLGVSGLSEQKLIIDCLPPNPQLQQFKSTININGVIFPMSTSNFIQAGTTIQNAEQIYGVACYTGKYTKIGMNSKSPPIKWTQIERFIDKCSISIFIFQLILAIIWGIVGNIQLDKFKKDAPYLRLDIEKGTKGILIYFRAYLLTSVMIPISLKVTLDICKYVYATWIRNDFKMYDRTTHQRPLVNNTSVIEDLGAVQYIFTDKTGTITENKMKLQKIIINDTIYGASEQAEDIYSDQNLTNLFLKQKDDHERMMAVYFMYCLSVCHTLKKSGTLEEPVFEGQSPEEICFLNGLTKLKFNVEINNGQITIENQHLGIEPITFRIHAILNFRTKIRRMDVVVENVDTKEFFLFSKGSCEVLHRFTQNTNQNHDEKENGDSSDNRNENESEIIQDNEFLQSVSTFASLGLRVMATSYKKLSENEFHEFYQAYDVAQTQISHRKSQILRAFESIEQGQTILGITGIEDKLQFDVPETISMMREAGIKVWMVTGDMLETAIKVAHSSGLITKSPDIFELTKDIDTPIEEVLHNLNDYFNSIDIKRNPVYLVIDGLSPITDKLLDEHSKLFAEVASQATCVICARTMPKQKAQFVHCIQKLKKVTLAVGDGGNDVTMLRESHIGVGIMGLEGTQASVASDFAIKQFCHLQRLLLIHGRFASYRTSWLVQFCFYKSFMIAIVQVAFNFWNGFSARTFISDFNLLCYNAIFTLLPVVFFLFDKDVEDDTLFLHPYLYADSRLRTFCNIRSIFWWIVKALYQSIVVVLIVHFCCTEGTITLSDGSPISLNEIQQVAYSSLILNVLFTVAFDTQQFTSLNFIFIWGNWLLYILFTIIANLIPNMSIVSDMYLTVWRTYANPNLWMVTLTATSFSIMPVIFFNAMFTTYLPTRAQRLRFREVRKQSKFQPAYKVLKPGGEVSQILKETVWDQSHNICSPLAALCCRKH</sequence>
<feature type="binding site" evidence="14">
    <location>
        <position position="677"/>
    </location>
    <ligand>
        <name>ATP</name>
        <dbReference type="ChEBI" id="CHEBI:30616"/>
    </ligand>
</feature>
<dbReference type="GO" id="GO:0000287">
    <property type="term" value="F:magnesium ion binding"/>
    <property type="evidence" value="ECO:0007669"/>
    <property type="project" value="UniProtKB-UniRule"/>
</dbReference>
<evidence type="ECO:0000256" key="11">
    <source>
        <dbReference type="ARBA" id="ARBA00023136"/>
    </source>
</evidence>
<feature type="binding site" evidence="14">
    <location>
        <position position="391"/>
    </location>
    <ligand>
        <name>ATP</name>
        <dbReference type="ChEBI" id="CHEBI:30616"/>
    </ligand>
</feature>
<feature type="binding site" evidence="14">
    <location>
        <position position="795"/>
    </location>
    <ligand>
        <name>ATP</name>
        <dbReference type="ChEBI" id="CHEBI:30616"/>
    </ligand>
</feature>
<dbReference type="Pfam" id="PF13246">
    <property type="entry name" value="Cation_ATPase"/>
    <property type="match status" value="1"/>
</dbReference>
<name>A0A1J4K9Z9_9EUKA</name>
<dbReference type="InterPro" id="IPR008250">
    <property type="entry name" value="ATPase_P-typ_transduc_dom_A_sf"/>
</dbReference>
<proteinExistence type="inferred from homology"/>
<dbReference type="SUPFAM" id="SSF81665">
    <property type="entry name" value="Calcium ATPase, transmembrane domain M"/>
    <property type="match status" value="1"/>
</dbReference>
<dbReference type="InterPro" id="IPR001757">
    <property type="entry name" value="P_typ_ATPase"/>
</dbReference>
<feature type="transmembrane region" description="Helical" evidence="16">
    <location>
        <begin position="848"/>
        <end position="870"/>
    </location>
</feature>
<keyword evidence="5 15" id="KW-0479">Metal-binding</keyword>
<keyword evidence="11 16" id="KW-0472">Membrane</keyword>
<feature type="transmembrane region" description="Helical" evidence="16">
    <location>
        <begin position="1001"/>
        <end position="1020"/>
    </location>
</feature>
<dbReference type="SUPFAM" id="SSF81653">
    <property type="entry name" value="Calcium ATPase, transduction domain A"/>
    <property type="match status" value="1"/>
</dbReference>
<feature type="binding site" evidence="15">
    <location>
        <position position="390"/>
    </location>
    <ligand>
        <name>Mg(2+)</name>
        <dbReference type="ChEBI" id="CHEBI:18420"/>
    </ligand>
</feature>
<dbReference type="GeneID" id="94839083"/>
<dbReference type="RefSeq" id="XP_068359652.1">
    <property type="nucleotide sequence ID" value="XM_068504379.1"/>
</dbReference>
<dbReference type="Gene3D" id="3.40.1110.10">
    <property type="entry name" value="Calcium-transporting ATPase, cytoplasmic domain N"/>
    <property type="match status" value="1"/>
</dbReference>
<dbReference type="SUPFAM" id="SSF56784">
    <property type="entry name" value="HAD-like"/>
    <property type="match status" value="1"/>
</dbReference>
<dbReference type="InterPro" id="IPR044492">
    <property type="entry name" value="P_typ_ATPase_HD_dom"/>
</dbReference>
<feature type="binding site" evidence="15">
    <location>
        <position position="796"/>
    </location>
    <ligand>
        <name>Mg(2+)</name>
        <dbReference type="ChEBI" id="CHEBI:18420"/>
    </ligand>
</feature>
<evidence type="ECO:0000256" key="15">
    <source>
        <dbReference type="PIRSR" id="PIRSR606539-3"/>
    </source>
</evidence>
<dbReference type="SUPFAM" id="SSF81660">
    <property type="entry name" value="Metal cation-transporting ATPase, ATP-binding domain N"/>
    <property type="match status" value="1"/>
</dbReference>
<feature type="binding site" evidence="14">
    <location>
        <position position="773"/>
    </location>
    <ligand>
        <name>ATP</name>
        <dbReference type="ChEBI" id="CHEBI:30616"/>
    </ligand>
</feature>
<dbReference type="Pfam" id="PF16212">
    <property type="entry name" value="PhoLip_ATPase_C"/>
    <property type="match status" value="1"/>
</dbReference>
<dbReference type="GO" id="GO:0045332">
    <property type="term" value="P:phospholipid translocation"/>
    <property type="evidence" value="ECO:0007669"/>
    <property type="project" value="TreeGrafter"/>
</dbReference>
<dbReference type="FunFam" id="3.40.50.1000:FF:000084">
    <property type="entry name" value="Phospholipid-transporting ATPase"/>
    <property type="match status" value="1"/>
</dbReference>
<feature type="transmembrane region" description="Helical" evidence="16">
    <location>
        <begin position="931"/>
        <end position="951"/>
    </location>
</feature>
<evidence type="ECO:0000259" key="19">
    <source>
        <dbReference type="Pfam" id="PF16209"/>
    </source>
</evidence>
<dbReference type="EMBL" id="MLAK01000724">
    <property type="protein sequence ID" value="OHT06516.1"/>
    <property type="molecule type" value="Genomic_DNA"/>
</dbReference>
<feature type="transmembrane region" description="Helical" evidence="16">
    <location>
        <begin position="85"/>
        <end position="101"/>
    </location>
</feature>
<feature type="domain" description="P-type ATPase N-terminal" evidence="19">
    <location>
        <begin position="23"/>
        <end position="85"/>
    </location>
</feature>
<feature type="binding site" evidence="14">
    <location>
        <position position="676"/>
    </location>
    <ligand>
        <name>ATP</name>
        <dbReference type="ChEBI" id="CHEBI:30616"/>
    </ligand>
</feature>
<evidence type="ECO:0000256" key="17">
    <source>
        <dbReference type="SAM" id="MobiDB-lite"/>
    </source>
</evidence>
<gene>
    <name evidence="21" type="primary">ALA2</name>
    <name evidence="21" type="ORF">TRFO_25474</name>
</gene>
<keyword evidence="10 16" id="KW-1133">Transmembrane helix</keyword>
<dbReference type="OrthoDB" id="377733at2759"/>
<feature type="binding site" evidence="15">
    <location>
        <position position="392"/>
    </location>
    <ligand>
        <name>Mg(2+)</name>
        <dbReference type="ChEBI" id="CHEBI:18420"/>
    </ligand>
</feature>
<keyword evidence="8 15" id="KW-0460">Magnesium</keyword>
<dbReference type="Gene3D" id="3.40.50.1000">
    <property type="entry name" value="HAD superfamily/HAD-like"/>
    <property type="match status" value="1"/>
</dbReference>
<feature type="transmembrane region" description="Helical" evidence="16">
    <location>
        <begin position="1040"/>
        <end position="1067"/>
    </location>
</feature>
<keyword evidence="7 14" id="KW-0067">ATP-binding</keyword>
<comment type="subcellular location">
    <subcellularLocation>
        <location evidence="2">Endomembrane system</location>
    </subcellularLocation>
    <subcellularLocation>
        <location evidence="1 16">Membrane</location>
        <topology evidence="1 16">Multi-pass membrane protein</topology>
    </subcellularLocation>
</comment>
<evidence type="ECO:0000259" key="20">
    <source>
        <dbReference type="Pfam" id="PF16212"/>
    </source>
</evidence>
<feature type="domain" description="P-type ATPase A" evidence="18">
    <location>
        <begin position="116"/>
        <end position="256"/>
    </location>
</feature>
<dbReference type="GO" id="GO:0016887">
    <property type="term" value="F:ATP hydrolysis activity"/>
    <property type="evidence" value="ECO:0007669"/>
    <property type="project" value="InterPro"/>
</dbReference>
<feature type="binding site" evidence="14">
    <location>
        <position position="796"/>
    </location>
    <ligand>
        <name>ATP</name>
        <dbReference type="ChEBI" id="CHEBI:30616"/>
    </ligand>
</feature>
<keyword evidence="22" id="KW-1185">Reference proteome</keyword>
<comment type="caution">
    <text evidence="21">The sequence shown here is derived from an EMBL/GenBank/DDBJ whole genome shotgun (WGS) entry which is preliminary data.</text>
</comment>
<evidence type="ECO:0000256" key="9">
    <source>
        <dbReference type="ARBA" id="ARBA00022967"/>
    </source>
</evidence>
<dbReference type="GO" id="GO:0140326">
    <property type="term" value="F:ATPase-coupled intramembrane lipid transporter activity"/>
    <property type="evidence" value="ECO:0007669"/>
    <property type="project" value="UniProtKB-EC"/>
</dbReference>
<keyword evidence="9 16" id="KW-1278">Translocase</keyword>
<evidence type="ECO:0000256" key="16">
    <source>
        <dbReference type="RuleBase" id="RU362033"/>
    </source>
</evidence>
<dbReference type="VEuPathDB" id="TrichDB:TRFO_25474"/>
<feature type="binding site" evidence="14">
    <location>
        <position position="517"/>
    </location>
    <ligand>
        <name>ATP</name>
        <dbReference type="ChEBI" id="CHEBI:30616"/>
    </ligand>
</feature>
<comment type="cofactor">
    <cofactor evidence="15">
        <name>Mg(2+)</name>
        <dbReference type="ChEBI" id="CHEBI:18420"/>
    </cofactor>
</comment>
<comment type="catalytic activity">
    <reaction evidence="12 16">
        <text>ATP + H2O + phospholipidSide 1 = ADP + phosphate + phospholipidSide 2.</text>
        <dbReference type="EC" id="7.6.2.1"/>
    </reaction>
</comment>
<feature type="binding site" evidence="14">
    <location>
        <position position="392"/>
    </location>
    <ligand>
        <name>ATP</name>
        <dbReference type="ChEBI" id="CHEBI:30616"/>
    </ligand>
</feature>
<evidence type="ECO:0000256" key="8">
    <source>
        <dbReference type="ARBA" id="ARBA00022842"/>
    </source>
</evidence>
<dbReference type="SFLD" id="SFLDF00027">
    <property type="entry name" value="p-type_atpase"/>
    <property type="match status" value="1"/>
</dbReference>
<feature type="binding site" evidence="14">
    <location>
        <position position="541"/>
    </location>
    <ligand>
        <name>ATP</name>
        <dbReference type="ChEBI" id="CHEBI:30616"/>
    </ligand>
</feature>
<dbReference type="Pfam" id="PF16209">
    <property type="entry name" value="PhoLip_ATPase_N"/>
    <property type="match status" value="1"/>
</dbReference>
<dbReference type="InterPro" id="IPR006539">
    <property type="entry name" value="P-type_ATPase_IV"/>
</dbReference>
<accession>A0A1J4K9Z9</accession>
<dbReference type="NCBIfam" id="TIGR01494">
    <property type="entry name" value="ATPase_P-type"/>
    <property type="match status" value="1"/>
</dbReference>
<evidence type="ECO:0000256" key="2">
    <source>
        <dbReference type="ARBA" id="ARBA00004308"/>
    </source>
</evidence>
<evidence type="ECO:0000259" key="18">
    <source>
        <dbReference type="Pfam" id="PF00122"/>
    </source>
</evidence>
<evidence type="ECO:0000313" key="21">
    <source>
        <dbReference type="EMBL" id="OHT06516.1"/>
    </source>
</evidence>
<dbReference type="SFLD" id="SFLDG00002">
    <property type="entry name" value="C1.7:_P-type_atpase_like"/>
    <property type="match status" value="1"/>
</dbReference>
<feature type="binding site" evidence="14">
    <location>
        <position position="678"/>
    </location>
    <ligand>
        <name>ATP</name>
        <dbReference type="ChEBI" id="CHEBI:30616"/>
    </ligand>
</feature>
<feature type="domain" description="P-type ATPase C-terminal" evidence="20">
    <location>
        <begin position="820"/>
        <end position="1069"/>
    </location>
</feature>
<dbReference type="Pfam" id="PF00122">
    <property type="entry name" value="E1-E2_ATPase"/>
    <property type="match status" value="1"/>
</dbReference>
<evidence type="ECO:0000256" key="7">
    <source>
        <dbReference type="ARBA" id="ARBA00022840"/>
    </source>
</evidence>
<dbReference type="AlphaFoldDB" id="A0A1J4K9Z9"/>
<dbReference type="PANTHER" id="PTHR24092">
    <property type="entry name" value="PROBABLE PHOSPHOLIPID-TRANSPORTING ATPASE"/>
    <property type="match status" value="1"/>
</dbReference>
<feature type="binding site" evidence="14">
    <location>
        <position position="596"/>
    </location>
    <ligand>
        <name>ATP</name>
        <dbReference type="ChEBI" id="CHEBI:30616"/>
    </ligand>
</feature>
<dbReference type="PANTHER" id="PTHR24092:SF19">
    <property type="entry name" value="PHOSPHOLIPID-TRANSPORTING ATPASE"/>
    <property type="match status" value="1"/>
</dbReference>
<feature type="transmembrane region" description="Helical" evidence="16">
    <location>
        <begin position="50"/>
        <end position="73"/>
    </location>
</feature>
<evidence type="ECO:0000256" key="1">
    <source>
        <dbReference type="ARBA" id="ARBA00004141"/>
    </source>
</evidence>
<feature type="binding site" evidence="15">
    <location>
        <position position="792"/>
    </location>
    <ligand>
        <name>Mg(2+)</name>
        <dbReference type="ChEBI" id="CHEBI:18420"/>
    </ligand>
</feature>
<comment type="similarity">
    <text evidence="3 16">Belongs to the cation transport ATPase (P-type) (TC 3.A.3) family. Type IV subfamily.</text>
</comment>
<dbReference type="InterPro" id="IPR018303">
    <property type="entry name" value="ATPase_P-typ_P_site"/>
</dbReference>
<protein>
    <recommendedName>
        <fullName evidence="16">Phospholipid-transporting ATPase</fullName>
        <ecNumber evidence="16">7.6.2.1</ecNumber>
    </recommendedName>
</protein>
<dbReference type="SFLD" id="SFLDS00003">
    <property type="entry name" value="Haloacid_Dehalogenase"/>
    <property type="match status" value="1"/>
</dbReference>
<dbReference type="GO" id="GO:0005524">
    <property type="term" value="F:ATP binding"/>
    <property type="evidence" value="ECO:0007669"/>
    <property type="project" value="UniProtKB-UniRule"/>
</dbReference>
<evidence type="ECO:0000256" key="3">
    <source>
        <dbReference type="ARBA" id="ARBA00008109"/>
    </source>
</evidence>
<dbReference type="PRINTS" id="PR00119">
    <property type="entry name" value="CATATPASE"/>
</dbReference>
<feature type="transmembrane region" description="Helical" evidence="16">
    <location>
        <begin position="882"/>
        <end position="901"/>
    </location>
</feature>
<dbReference type="InterPro" id="IPR023299">
    <property type="entry name" value="ATPase_P-typ_cyto_dom_N"/>
</dbReference>
<dbReference type="InterPro" id="IPR032630">
    <property type="entry name" value="P_typ_ATPase_c"/>
</dbReference>
<dbReference type="Gene3D" id="2.70.150.10">
    <property type="entry name" value="Calcium-transporting ATPase, cytoplasmic transduction domain A"/>
    <property type="match status" value="1"/>
</dbReference>
<feature type="binding site" evidence="14">
    <location>
        <position position="767"/>
    </location>
    <ligand>
        <name>ATP</name>
        <dbReference type="ChEBI" id="CHEBI:30616"/>
    </ligand>
</feature>
<evidence type="ECO:0000256" key="4">
    <source>
        <dbReference type="ARBA" id="ARBA00022692"/>
    </source>
</evidence>
<feature type="binding site" evidence="14">
    <location>
        <position position="390"/>
    </location>
    <ligand>
        <name>ATP</name>
        <dbReference type="ChEBI" id="CHEBI:30616"/>
    </ligand>
</feature>
<feature type="transmembrane region" description="Helical" evidence="16">
    <location>
        <begin position="280"/>
        <end position="301"/>
    </location>
</feature>
<evidence type="ECO:0000256" key="12">
    <source>
        <dbReference type="ARBA" id="ARBA00034036"/>
    </source>
</evidence>
<evidence type="ECO:0000313" key="22">
    <source>
        <dbReference type="Proteomes" id="UP000179807"/>
    </source>
</evidence>
<keyword evidence="4 16" id="KW-0812">Transmembrane</keyword>
<evidence type="ECO:0000256" key="13">
    <source>
        <dbReference type="PIRSR" id="PIRSR606539-1"/>
    </source>
</evidence>
<feature type="compositionally biased region" description="Basic and acidic residues" evidence="17">
    <location>
        <begin position="557"/>
        <end position="572"/>
    </location>
</feature>
<dbReference type="InterPro" id="IPR023214">
    <property type="entry name" value="HAD_sf"/>
</dbReference>